<feature type="region of interest" description="Disordered" evidence="1">
    <location>
        <begin position="83"/>
        <end position="110"/>
    </location>
</feature>
<evidence type="ECO:0000259" key="3">
    <source>
        <dbReference type="PROSITE" id="PS50222"/>
    </source>
</evidence>
<feature type="domain" description="EF-hand" evidence="3">
    <location>
        <begin position="57"/>
        <end position="84"/>
    </location>
</feature>
<sequence length="110" mass="12563">MNTKWHKTIGGLVVAAALAGGSAMTYAAEMDYNTWDADKSGSVDYNEWGSRFDNDGMFSRWDSDRDGVLTNDEYGQGVYNTYDRDKSGDWNEDEYNRFRDDSDNEGWLDL</sequence>
<reference evidence="4 5" key="1">
    <citation type="submission" date="2019-07" db="EMBL/GenBank/DDBJ databases">
        <title>Deep subsurface shale carbon reservoir microbial communities from Ohio and West Virginia, USA.</title>
        <authorList>
            <person name="Wrighton K."/>
        </authorList>
    </citation>
    <scope>NUCLEOTIDE SEQUENCE [LARGE SCALE GENOMIC DNA]</scope>
    <source>
        <strain evidence="4 5">NP_8Ht</strain>
    </source>
</reference>
<gene>
    <name evidence="4" type="ORF">A9A72_12453</name>
</gene>
<dbReference type="InterPro" id="IPR011992">
    <property type="entry name" value="EF-hand-dom_pair"/>
</dbReference>
<dbReference type="RefSeq" id="WP_148926037.1">
    <property type="nucleotide sequence ID" value="NZ_VNHQ01000014.1"/>
</dbReference>
<organism evidence="4 5">
    <name type="scientific">Stutzerimonas stutzeri</name>
    <name type="common">Pseudomonas stutzeri</name>
    <dbReference type="NCBI Taxonomy" id="316"/>
    <lineage>
        <taxon>Bacteria</taxon>
        <taxon>Pseudomonadati</taxon>
        <taxon>Pseudomonadota</taxon>
        <taxon>Gammaproteobacteria</taxon>
        <taxon>Pseudomonadales</taxon>
        <taxon>Pseudomonadaceae</taxon>
        <taxon>Stutzerimonas</taxon>
    </lineage>
</organism>
<protein>
    <recommendedName>
        <fullName evidence="3">EF-hand domain-containing protein</fullName>
    </recommendedName>
</protein>
<dbReference type="AlphaFoldDB" id="A0A5S5B2X0"/>
<feature type="compositionally biased region" description="Basic and acidic residues" evidence="1">
    <location>
        <begin position="83"/>
        <end position="101"/>
    </location>
</feature>
<dbReference type="Gene3D" id="1.10.238.10">
    <property type="entry name" value="EF-hand"/>
    <property type="match status" value="1"/>
</dbReference>
<keyword evidence="2" id="KW-0732">Signal</keyword>
<dbReference type="InterPro" id="IPR002048">
    <property type="entry name" value="EF_hand_dom"/>
</dbReference>
<name>A0A5S5B2X0_STUST</name>
<dbReference type="SUPFAM" id="SSF47473">
    <property type="entry name" value="EF-hand"/>
    <property type="match status" value="1"/>
</dbReference>
<dbReference type="PROSITE" id="PS00018">
    <property type="entry name" value="EF_HAND_1"/>
    <property type="match status" value="1"/>
</dbReference>
<dbReference type="OrthoDB" id="7877327at2"/>
<proteinExistence type="predicted"/>
<evidence type="ECO:0000256" key="2">
    <source>
        <dbReference type="SAM" id="SignalP"/>
    </source>
</evidence>
<dbReference type="InterPro" id="IPR018247">
    <property type="entry name" value="EF_Hand_1_Ca_BS"/>
</dbReference>
<dbReference type="GO" id="GO:0005509">
    <property type="term" value="F:calcium ion binding"/>
    <property type="evidence" value="ECO:0007669"/>
    <property type="project" value="InterPro"/>
</dbReference>
<dbReference type="PROSITE" id="PS50222">
    <property type="entry name" value="EF_HAND_2"/>
    <property type="match status" value="1"/>
</dbReference>
<feature type="signal peptide" evidence="2">
    <location>
        <begin position="1"/>
        <end position="27"/>
    </location>
</feature>
<feature type="chain" id="PRO_5024316518" description="EF-hand domain-containing protein" evidence="2">
    <location>
        <begin position="28"/>
        <end position="110"/>
    </location>
</feature>
<evidence type="ECO:0000313" key="5">
    <source>
        <dbReference type="Proteomes" id="UP000324282"/>
    </source>
</evidence>
<accession>A0A5S5B2X0</accession>
<dbReference type="EMBL" id="VNHQ01000014">
    <property type="protein sequence ID" value="TYP61321.1"/>
    <property type="molecule type" value="Genomic_DNA"/>
</dbReference>
<evidence type="ECO:0000256" key="1">
    <source>
        <dbReference type="SAM" id="MobiDB-lite"/>
    </source>
</evidence>
<dbReference type="Proteomes" id="UP000324282">
    <property type="component" value="Unassembled WGS sequence"/>
</dbReference>
<evidence type="ECO:0000313" key="4">
    <source>
        <dbReference type="EMBL" id="TYP61321.1"/>
    </source>
</evidence>
<comment type="caution">
    <text evidence="4">The sequence shown here is derived from an EMBL/GenBank/DDBJ whole genome shotgun (WGS) entry which is preliminary data.</text>
</comment>